<keyword evidence="1" id="KW-1133">Transmembrane helix</keyword>
<keyword evidence="1" id="KW-0812">Transmembrane</keyword>
<dbReference type="STRING" id="515622.bpr_I0072"/>
<reference evidence="2 3" key="1">
    <citation type="journal article" date="2010" name="PLoS ONE">
        <title>The glycobiome of the rumen bacterium Butyrivibrio proteoclasticus B316(T) highlights adaptation to a polysaccharide-rich environment.</title>
        <authorList>
            <person name="Kelly W.J."/>
            <person name="Leahy S.C."/>
            <person name="Altermann E."/>
            <person name="Yeoman C.J."/>
            <person name="Dunne J.C."/>
            <person name="Kong Z."/>
            <person name="Pacheco D.M."/>
            <person name="Li D."/>
            <person name="Noel S.J."/>
            <person name="Moon C.D."/>
            <person name="Cookson A.L."/>
            <person name="Attwood G.T."/>
        </authorList>
    </citation>
    <scope>NUCLEOTIDE SEQUENCE [LARGE SCALE GENOMIC DNA]</scope>
    <source>
        <strain evidence="3">ATCC 51982 / DSM 14932 / B316</strain>
    </source>
</reference>
<name>E0RUD4_BUTPB</name>
<evidence type="ECO:0000313" key="3">
    <source>
        <dbReference type="Proteomes" id="UP000001299"/>
    </source>
</evidence>
<dbReference type="KEGG" id="bpb:bpr_I0072"/>
<organism evidence="2 3">
    <name type="scientific">Butyrivibrio proteoclasticus (strain ATCC 51982 / DSM 14932 / B316)</name>
    <name type="common">Clostridium proteoclasticum</name>
    <dbReference type="NCBI Taxonomy" id="515622"/>
    <lineage>
        <taxon>Bacteria</taxon>
        <taxon>Bacillati</taxon>
        <taxon>Bacillota</taxon>
        <taxon>Clostridia</taxon>
        <taxon>Lachnospirales</taxon>
        <taxon>Lachnospiraceae</taxon>
        <taxon>Butyrivibrio</taxon>
    </lineage>
</organism>
<evidence type="ECO:0000313" key="2">
    <source>
        <dbReference type="EMBL" id="ADL32824.1"/>
    </source>
</evidence>
<protein>
    <submittedName>
        <fullName evidence="2">Prepilin peptidase</fullName>
    </submittedName>
</protein>
<keyword evidence="1" id="KW-0472">Membrane</keyword>
<dbReference type="Proteomes" id="UP000001299">
    <property type="component" value="Chromosome 1"/>
</dbReference>
<dbReference type="EMBL" id="CP001810">
    <property type="protein sequence ID" value="ADL32824.1"/>
    <property type="molecule type" value="Genomic_DNA"/>
</dbReference>
<feature type="transmembrane region" description="Helical" evidence="1">
    <location>
        <begin position="128"/>
        <end position="147"/>
    </location>
</feature>
<dbReference type="eggNOG" id="COG1989">
    <property type="taxonomic scope" value="Bacteria"/>
</dbReference>
<sequence>MQMIIQILVMFIMLIASISDIKKMEIPVFLLGGTGVLAFLNMLLAIVFGSFAAEDVMSLMPGALMILISIISRGELGLADGIMMMSLGPVFGLDRAVLGLMTALFFSCIYSIGILVLKKGNRKTRLPFIPFLTAGTGVAFICVNCLAI</sequence>
<keyword evidence="3" id="KW-1185">Reference proteome</keyword>
<feature type="transmembrane region" description="Helical" evidence="1">
    <location>
        <begin position="29"/>
        <end position="51"/>
    </location>
</feature>
<dbReference type="Gene3D" id="1.20.120.1220">
    <property type="match status" value="1"/>
</dbReference>
<dbReference type="AlphaFoldDB" id="E0RUD4"/>
<feature type="transmembrane region" description="Helical" evidence="1">
    <location>
        <begin position="96"/>
        <end position="116"/>
    </location>
</feature>
<accession>E0RUD4</accession>
<dbReference type="HOGENOM" id="CLU_057101_10_1_9"/>
<proteinExistence type="predicted"/>
<gene>
    <name evidence="2" type="ordered locus">bpr_I0072</name>
</gene>
<evidence type="ECO:0000256" key="1">
    <source>
        <dbReference type="SAM" id="Phobius"/>
    </source>
</evidence>